<dbReference type="CDD" id="cd06529">
    <property type="entry name" value="S24_LexA-like"/>
    <property type="match status" value="1"/>
</dbReference>
<dbReference type="PANTHER" id="PTHR33516">
    <property type="entry name" value="LEXA REPRESSOR"/>
    <property type="match status" value="1"/>
</dbReference>
<dbReference type="AlphaFoldDB" id="A0A9X0JIR6"/>
<dbReference type="Gene3D" id="2.10.109.10">
    <property type="entry name" value="Umud Fragment, subunit A"/>
    <property type="match status" value="1"/>
</dbReference>
<name>A0A9X0JIR6_9PSED</name>
<comment type="caution">
    <text evidence="2">The sequence shown here is derived from an EMBL/GenBank/DDBJ whole genome shotgun (WGS) entry which is preliminary data.</text>
</comment>
<protein>
    <submittedName>
        <fullName evidence="2">Peptidase S24</fullName>
    </submittedName>
</protein>
<gene>
    <name evidence="2" type="ORF">LT42_19515</name>
</gene>
<dbReference type="RefSeq" id="WP_037016335.1">
    <property type="nucleotide sequence ID" value="NZ_JRMB01000002.1"/>
</dbReference>
<proteinExistence type="predicted"/>
<dbReference type="OrthoDB" id="9787787at2"/>
<evidence type="ECO:0000313" key="3">
    <source>
        <dbReference type="Proteomes" id="UP000029719"/>
    </source>
</evidence>
<dbReference type="InterPro" id="IPR015927">
    <property type="entry name" value="Peptidase_S24_S26A/B/C"/>
</dbReference>
<accession>A0A9X0JIR6</accession>
<sequence length="113" mass="12603">MIDDHVKISLDEQLNIRAAGTYLVKVDGDSMQGVGIYSGDILIVDKAIDPRAGHVVIAVVNREPMVKLLSFEVSGTPILRSANPRYPSRYIMENDEFEVWGVVTHSLRDHARN</sequence>
<dbReference type="Pfam" id="PF00717">
    <property type="entry name" value="Peptidase_S24"/>
    <property type="match status" value="1"/>
</dbReference>
<dbReference type="Proteomes" id="UP000029719">
    <property type="component" value="Unassembled WGS sequence"/>
</dbReference>
<dbReference type="EMBL" id="JRMB01000002">
    <property type="protein sequence ID" value="KGF64067.1"/>
    <property type="molecule type" value="Genomic_DNA"/>
</dbReference>
<evidence type="ECO:0000259" key="1">
    <source>
        <dbReference type="Pfam" id="PF00717"/>
    </source>
</evidence>
<reference evidence="2 3" key="1">
    <citation type="submission" date="2014-09" db="EMBL/GenBank/DDBJ databases">
        <title>Genome sequence of Pseudomonas lutea strain DSM 17257T.</title>
        <authorList>
            <person name="Kwak Y."/>
            <person name="Shin J.-H."/>
        </authorList>
    </citation>
    <scope>NUCLEOTIDE SEQUENCE [LARGE SCALE GENOMIC DNA]</scope>
    <source>
        <strain evidence="2 3">DSM 17257</strain>
    </source>
</reference>
<organism evidence="2 3">
    <name type="scientific">Pseudomonas lutea</name>
    <dbReference type="NCBI Taxonomy" id="243924"/>
    <lineage>
        <taxon>Bacteria</taxon>
        <taxon>Pseudomonadati</taxon>
        <taxon>Pseudomonadota</taxon>
        <taxon>Gammaproteobacteria</taxon>
        <taxon>Pseudomonadales</taxon>
        <taxon>Pseudomonadaceae</taxon>
        <taxon>Pseudomonas</taxon>
    </lineage>
</organism>
<dbReference type="SUPFAM" id="SSF51306">
    <property type="entry name" value="LexA/Signal peptidase"/>
    <property type="match status" value="1"/>
</dbReference>
<evidence type="ECO:0000313" key="2">
    <source>
        <dbReference type="EMBL" id="KGF64067.1"/>
    </source>
</evidence>
<dbReference type="InterPro" id="IPR050077">
    <property type="entry name" value="LexA_repressor"/>
</dbReference>
<dbReference type="PANTHER" id="PTHR33516:SF2">
    <property type="entry name" value="LEXA REPRESSOR-RELATED"/>
    <property type="match status" value="1"/>
</dbReference>
<feature type="domain" description="Peptidase S24/S26A/S26B/S26C" evidence="1">
    <location>
        <begin position="7"/>
        <end position="103"/>
    </location>
</feature>
<dbReference type="InterPro" id="IPR036286">
    <property type="entry name" value="LexA/Signal_pep-like_sf"/>
</dbReference>
<dbReference type="InterPro" id="IPR039418">
    <property type="entry name" value="LexA-like"/>
</dbReference>